<organism evidence="2 3">
    <name type="scientific">Brachionus plicatilis</name>
    <name type="common">Marine rotifer</name>
    <name type="synonym">Brachionus muelleri</name>
    <dbReference type="NCBI Taxonomy" id="10195"/>
    <lineage>
        <taxon>Eukaryota</taxon>
        <taxon>Metazoa</taxon>
        <taxon>Spiralia</taxon>
        <taxon>Gnathifera</taxon>
        <taxon>Rotifera</taxon>
        <taxon>Eurotatoria</taxon>
        <taxon>Monogononta</taxon>
        <taxon>Pseudotrocha</taxon>
        <taxon>Ploima</taxon>
        <taxon>Brachionidae</taxon>
        <taxon>Brachionus</taxon>
    </lineage>
</organism>
<evidence type="ECO:0000313" key="2">
    <source>
        <dbReference type="EMBL" id="RNA37204.1"/>
    </source>
</evidence>
<gene>
    <name evidence="2" type="ORF">BpHYR1_036656</name>
</gene>
<dbReference type="EMBL" id="REGN01001075">
    <property type="protein sequence ID" value="RNA37204.1"/>
    <property type="molecule type" value="Genomic_DNA"/>
</dbReference>
<keyword evidence="3" id="KW-1185">Reference proteome</keyword>
<accession>A0A3M7SMZ5</accession>
<feature type="transmembrane region" description="Helical" evidence="1">
    <location>
        <begin position="48"/>
        <end position="69"/>
    </location>
</feature>
<name>A0A3M7SMZ5_BRAPC</name>
<evidence type="ECO:0000256" key="1">
    <source>
        <dbReference type="SAM" id="Phobius"/>
    </source>
</evidence>
<evidence type="ECO:0000313" key="3">
    <source>
        <dbReference type="Proteomes" id="UP000276133"/>
    </source>
</evidence>
<keyword evidence="1" id="KW-0472">Membrane</keyword>
<protein>
    <submittedName>
        <fullName evidence="2">Uncharacterized protein</fullName>
    </submittedName>
</protein>
<comment type="caution">
    <text evidence="2">The sequence shown here is derived from an EMBL/GenBank/DDBJ whole genome shotgun (WGS) entry which is preliminary data.</text>
</comment>
<sequence length="102" mass="11216">MVRLLASVRSHVSLQMGALGVCLAAVRMRTHVNCLLPGDQLAHFSNRLVQLALGFAVFGTFFLHMSGLLQSIQAFHLGHIDLLIVVLDIDGRIDRCLGRCHI</sequence>
<keyword evidence="1" id="KW-1133">Transmembrane helix</keyword>
<dbReference type="Proteomes" id="UP000276133">
    <property type="component" value="Unassembled WGS sequence"/>
</dbReference>
<keyword evidence="1" id="KW-0812">Transmembrane</keyword>
<proteinExistence type="predicted"/>
<dbReference type="AlphaFoldDB" id="A0A3M7SMZ5"/>
<reference evidence="2 3" key="1">
    <citation type="journal article" date="2018" name="Sci. Rep.">
        <title>Genomic signatures of local adaptation to the degree of environmental predictability in rotifers.</title>
        <authorList>
            <person name="Franch-Gras L."/>
            <person name="Hahn C."/>
            <person name="Garcia-Roger E.M."/>
            <person name="Carmona M.J."/>
            <person name="Serra M."/>
            <person name="Gomez A."/>
        </authorList>
    </citation>
    <scope>NUCLEOTIDE SEQUENCE [LARGE SCALE GENOMIC DNA]</scope>
    <source>
        <strain evidence="2">HYR1</strain>
    </source>
</reference>